<evidence type="ECO:0000256" key="3">
    <source>
        <dbReference type="ARBA" id="ARBA00022692"/>
    </source>
</evidence>
<feature type="transmembrane region" description="Helical" evidence="6">
    <location>
        <begin position="241"/>
        <end position="261"/>
    </location>
</feature>
<reference evidence="7 8" key="1">
    <citation type="submission" date="2020-03" db="EMBL/GenBank/DDBJ databases">
        <authorList>
            <person name="Zhu W."/>
        </authorList>
    </citation>
    <scope>NUCLEOTIDE SEQUENCE [LARGE SCALE GENOMIC DNA]</scope>
    <source>
        <strain evidence="7 8">185</strain>
    </source>
</reference>
<feature type="transmembrane region" description="Helical" evidence="6">
    <location>
        <begin position="61"/>
        <end position="87"/>
    </location>
</feature>
<evidence type="ECO:0000313" key="8">
    <source>
        <dbReference type="Proteomes" id="UP000501939"/>
    </source>
</evidence>
<keyword evidence="3 6" id="KW-0812">Transmembrane</keyword>
<dbReference type="InterPro" id="IPR002549">
    <property type="entry name" value="AI-2E-like"/>
</dbReference>
<dbReference type="RefSeq" id="WP_166326794.1">
    <property type="nucleotide sequence ID" value="NZ_CP049916.1"/>
</dbReference>
<dbReference type="Pfam" id="PF01594">
    <property type="entry name" value="AI-2E_transport"/>
    <property type="match status" value="1"/>
</dbReference>
<dbReference type="AlphaFoldDB" id="A0A6G8S741"/>
<evidence type="ECO:0000313" key="7">
    <source>
        <dbReference type="EMBL" id="QIO09940.1"/>
    </source>
</evidence>
<dbReference type="PANTHER" id="PTHR21716">
    <property type="entry name" value="TRANSMEMBRANE PROTEIN"/>
    <property type="match status" value="1"/>
</dbReference>
<accession>A0A6G8S741</accession>
<name>A0A6G8S741_9GAMM</name>
<organism evidence="7 8">
    <name type="scientific">Acinetobacter lanii</name>
    <dbReference type="NCBI Taxonomy" id="2715163"/>
    <lineage>
        <taxon>Bacteria</taxon>
        <taxon>Pseudomonadati</taxon>
        <taxon>Pseudomonadota</taxon>
        <taxon>Gammaproteobacteria</taxon>
        <taxon>Moraxellales</taxon>
        <taxon>Moraxellaceae</taxon>
        <taxon>Acinetobacter</taxon>
    </lineage>
</organism>
<evidence type="ECO:0000256" key="1">
    <source>
        <dbReference type="ARBA" id="ARBA00004141"/>
    </source>
</evidence>
<comment type="similarity">
    <text evidence="2">Belongs to the autoinducer-2 exporter (AI-2E) (TC 2.A.86) family.</text>
</comment>
<dbReference type="Proteomes" id="UP000501939">
    <property type="component" value="Chromosome"/>
</dbReference>
<feature type="transmembrane region" description="Helical" evidence="6">
    <location>
        <begin position="311"/>
        <end position="341"/>
    </location>
</feature>
<proteinExistence type="inferred from homology"/>
<evidence type="ECO:0000256" key="2">
    <source>
        <dbReference type="ARBA" id="ARBA00009773"/>
    </source>
</evidence>
<keyword evidence="5 6" id="KW-0472">Membrane</keyword>
<protein>
    <submittedName>
        <fullName evidence="7">AI-2E family transporter</fullName>
    </submittedName>
</protein>
<evidence type="ECO:0000256" key="5">
    <source>
        <dbReference type="ARBA" id="ARBA00023136"/>
    </source>
</evidence>
<keyword evidence="4 6" id="KW-1133">Transmembrane helix</keyword>
<feature type="transmembrane region" description="Helical" evidence="6">
    <location>
        <begin position="31"/>
        <end position="49"/>
    </location>
</feature>
<feature type="transmembrane region" description="Helical" evidence="6">
    <location>
        <begin position="212"/>
        <end position="235"/>
    </location>
</feature>
<sequence>MQDFNPTLQRGLLFGLFFILLYLGYDIIKYFIVPVLWACIIAYMTWPIYKRILRLCGEQRPSLSALLMTSMLVLIVGLPFTFAIFLLQHEGRNLFFDLQRQLASGHLAVPDLIRQLPIVGKEISRVVRDINADPSSLFSNISVWVQGHLNYGKFVLGEITRNLVKLGFSIMCLFFFYRDGQTIVHQVSKALEKVIGPRIQHYIDTISETTRAVVYGVGLTAVAQALLAGVSYYFASVPNPMVLTIMTFLMALIPFGPPLAYGSVSLWLFSQGHTVEAFGVMAWGVCIVSTADNVIRPLVISGATQIPFLLIMFGVLGGLASFGLVGLFIGPVILAVLLAIWREWLNETVEPEPMPKASMIYDADDEPELK</sequence>
<dbReference type="GO" id="GO:0016020">
    <property type="term" value="C:membrane"/>
    <property type="evidence" value="ECO:0007669"/>
    <property type="project" value="UniProtKB-SubCell"/>
</dbReference>
<feature type="transmembrane region" description="Helical" evidence="6">
    <location>
        <begin position="273"/>
        <end position="291"/>
    </location>
</feature>
<dbReference type="PANTHER" id="PTHR21716:SF61">
    <property type="entry name" value="BLR8064 PROTEIN"/>
    <property type="match status" value="1"/>
</dbReference>
<evidence type="ECO:0000256" key="4">
    <source>
        <dbReference type="ARBA" id="ARBA00022989"/>
    </source>
</evidence>
<comment type="subcellular location">
    <subcellularLocation>
        <location evidence="1">Membrane</location>
        <topology evidence="1">Multi-pass membrane protein</topology>
    </subcellularLocation>
</comment>
<gene>
    <name evidence="7" type="ORF">G8D99_13565</name>
</gene>
<dbReference type="KEGG" id="alj:G8D99_13565"/>
<dbReference type="EMBL" id="CP049916">
    <property type="protein sequence ID" value="QIO09940.1"/>
    <property type="molecule type" value="Genomic_DNA"/>
</dbReference>
<keyword evidence="8" id="KW-1185">Reference proteome</keyword>
<evidence type="ECO:0000256" key="6">
    <source>
        <dbReference type="SAM" id="Phobius"/>
    </source>
</evidence>